<dbReference type="KEGG" id="bts:Btus_2703"/>
<dbReference type="RefSeq" id="WP_013076635.1">
    <property type="nucleotide sequence ID" value="NC_014098.1"/>
</dbReference>
<evidence type="ECO:0000259" key="5">
    <source>
        <dbReference type="Pfam" id="PF07992"/>
    </source>
</evidence>
<feature type="domain" description="Pyridine nucleotide-disulphide oxidoreductase dimerisation" evidence="4">
    <location>
        <begin position="367"/>
        <end position="467"/>
    </location>
</feature>
<evidence type="ECO:0000256" key="3">
    <source>
        <dbReference type="ARBA" id="ARBA00022827"/>
    </source>
</evidence>
<keyword evidence="7" id="KW-1185">Reference proteome</keyword>
<dbReference type="Gene3D" id="3.50.50.60">
    <property type="entry name" value="FAD/NAD(P)-binding domain"/>
    <property type="match status" value="2"/>
</dbReference>
<dbReference type="AlphaFoldDB" id="D5WUA0"/>
<name>D5WUA0_KYRT2</name>
<reference evidence="6 7" key="1">
    <citation type="journal article" date="2011" name="Stand. Genomic Sci.">
        <title>Complete genome sequence of the thermophilic, hydrogen-oxidizing Bacillus tusciae type strain (T2) and reclassification in the new genus, Kyrpidia gen. nov. as Kyrpidia tusciae comb. nov. and emendation of the family Alicyclobacillaceae da Costa and Rainey, 2010.</title>
        <authorList>
            <person name="Klenk H.P."/>
            <person name="Lapidus A."/>
            <person name="Chertkov O."/>
            <person name="Copeland A."/>
            <person name="Del Rio T.G."/>
            <person name="Nolan M."/>
            <person name="Lucas S."/>
            <person name="Chen F."/>
            <person name="Tice H."/>
            <person name="Cheng J.F."/>
            <person name="Han C."/>
            <person name="Bruce D."/>
            <person name="Goodwin L."/>
            <person name="Pitluck S."/>
            <person name="Pati A."/>
            <person name="Ivanova N."/>
            <person name="Mavromatis K."/>
            <person name="Daum C."/>
            <person name="Chen A."/>
            <person name="Palaniappan K."/>
            <person name="Chang Y.J."/>
            <person name="Land M."/>
            <person name="Hauser L."/>
            <person name="Jeffries C.D."/>
            <person name="Detter J.C."/>
            <person name="Rohde M."/>
            <person name="Abt B."/>
            <person name="Pukall R."/>
            <person name="Goker M."/>
            <person name="Bristow J."/>
            <person name="Markowitz V."/>
            <person name="Hugenholtz P."/>
            <person name="Eisen J.A."/>
        </authorList>
    </citation>
    <scope>NUCLEOTIDE SEQUENCE [LARGE SCALE GENOMIC DNA]</scope>
    <source>
        <strain evidence="6 7">DSM 2912</strain>
    </source>
</reference>
<dbReference type="OrthoDB" id="9800167at2"/>
<comment type="cofactor">
    <cofactor evidence="1">
        <name>FAD</name>
        <dbReference type="ChEBI" id="CHEBI:57692"/>
    </cofactor>
</comment>
<evidence type="ECO:0000256" key="2">
    <source>
        <dbReference type="ARBA" id="ARBA00022630"/>
    </source>
</evidence>
<dbReference type="PRINTS" id="PR00411">
    <property type="entry name" value="PNDRDTASEI"/>
</dbReference>
<dbReference type="PANTHER" id="PTHR43014">
    <property type="entry name" value="MERCURIC REDUCTASE"/>
    <property type="match status" value="1"/>
</dbReference>
<organism evidence="6 7">
    <name type="scientific">Kyrpidia tusciae (strain DSM 2912 / NBRC 15312 / T2)</name>
    <name type="common">Bacillus tusciae</name>
    <dbReference type="NCBI Taxonomy" id="562970"/>
    <lineage>
        <taxon>Bacteria</taxon>
        <taxon>Bacillati</taxon>
        <taxon>Bacillota</taxon>
        <taxon>Bacilli</taxon>
        <taxon>Bacillales</taxon>
        <taxon>Alicyclobacillaceae</taxon>
        <taxon>Kyrpidia</taxon>
    </lineage>
</organism>
<evidence type="ECO:0000313" key="7">
    <source>
        <dbReference type="Proteomes" id="UP000002368"/>
    </source>
</evidence>
<dbReference type="InterPro" id="IPR004099">
    <property type="entry name" value="Pyr_nucl-diS_OxRdtase_dimer"/>
</dbReference>
<evidence type="ECO:0000256" key="1">
    <source>
        <dbReference type="ARBA" id="ARBA00001974"/>
    </source>
</evidence>
<sequence length="494" mass="55700">MTKHYDRFQPTICINEDDHREFDAIFIGGGAAGRFGSAYLRAMGGRQLIIEKGDHLGGQCCKNACVPHHLFFDLTVQLDQLRRFGGTYVWPKLDFKPKLADIIQMYLNGRENLYDFMFEQSKEQLGIEFILNHEPRIIDNHTVEVAGRAFKTKNIVLALGSRPNRPDIPGLHLKGVIDHTSLVEGVLDYEPERMVVIGGGHTMAPYASFFCALGMETTVVNRSPVLKKMDLETKAYVLDMMRERGVKFYENCPPLAILGEDRVTGVKIRTPEGEKVIPCDTVFLATGMRPNSDYPRQALGIEVDAKGTVIVDEYLRTNVPNVYAVGDLIGAPMEMFKARRSGMVASRNILGVPTRWQVGMFAEQFHSFYEVTYLGLTEEKAREMYGDDLMFIRMPPGDRSIALPAAERSITYSFLAPELSGFQKAIIQKSTRKVLGLHHVGFGAKEGFQYLSWIMQNGELTIDDFAEMNELFLNPSHFIQLARLRAGQRELVNL</sequence>
<dbReference type="Gene3D" id="3.30.390.30">
    <property type="match status" value="1"/>
</dbReference>
<dbReference type="SUPFAM" id="SSF51905">
    <property type="entry name" value="FAD/NAD(P)-binding domain"/>
    <property type="match status" value="1"/>
</dbReference>
<dbReference type="Proteomes" id="UP000002368">
    <property type="component" value="Chromosome"/>
</dbReference>
<proteinExistence type="predicted"/>
<dbReference type="InterPro" id="IPR036188">
    <property type="entry name" value="FAD/NAD-bd_sf"/>
</dbReference>
<dbReference type="PRINTS" id="PR00368">
    <property type="entry name" value="FADPNR"/>
</dbReference>
<keyword evidence="2" id="KW-0285">Flavoprotein</keyword>
<protein>
    <submittedName>
        <fullName evidence="6">FAD-dependent pyridine nucleotide-disulfide oxidoreductase</fullName>
    </submittedName>
</protein>
<keyword evidence="3" id="KW-0274">FAD</keyword>
<dbReference type="InterPro" id="IPR016156">
    <property type="entry name" value="FAD/NAD-linked_Rdtase_dimer_sf"/>
</dbReference>
<dbReference type="PANTHER" id="PTHR43014:SF5">
    <property type="entry name" value="GLUTATHIONE REDUCTASE (NADPH)"/>
    <property type="match status" value="1"/>
</dbReference>
<accession>D5WUA0</accession>
<dbReference type="HOGENOM" id="CLU_520687_0_0_9"/>
<dbReference type="EMBL" id="CP002017">
    <property type="protein sequence ID" value="ADG07352.1"/>
    <property type="molecule type" value="Genomic_DNA"/>
</dbReference>
<dbReference type="STRING" id="562970.Btus_2703"/>
<feature type="domain" description="FAD/NAD(P)-binding" evidence="5">
    <location>
        <begin position="23"/>
        <end position="342"/>
    </location>
</feature>
<dbReference type="InterPro" id="IPR023753">
    <property type="entry name" value="FAD/NAD-binding_dom"/>
</dbReference>
<dbReference type="GO" id="GO:0016491">
    <property type="term" value="F:oxidoreductase activity"/>
    <property type="evidence" value="ECO:0007669"/>
    <property type="project" value="InterPro"/>
</dbReference>
<dbReference type="eggNOG" id="COG1249">
    <property type="taxonomic scope" value="Bacteria"/>
</dbReference>
<dbReference type="SUPFAM" id="SSF55424">
    <property type="entry name" value="FAD/NAD-linked reductases, dimerisation (C-terminal) domain"/>
    <property type="match status" value="1"/>
</dbReference>
<gene>
    <name evidence="6" type="ordered locus">Btus_2703</name>
</gene>
<evidence type="ECO:0000313" key="6">
    <source>
        <dbReference type="EMBL" id="ADG07352.1"/>
    </source>
</evidence>
<dbReference type="Pfam" id="PF07992">
    <property type="entry name" value="Pyr_redox_2"/>
    <property type="match status" value="1"/>
</dbReference>
<evidence type="ECO:0000259" key="4">
    <source>
        <dbReference type="Pfam" id="PF02852"/>
    </source>
</evidence>
<dbReference type="Pfam" id="PF02852">
    <property type="entry name" value="Pyr_redox_dim"/>
    <property type="match status" value="1"/>
</dbReference>